<protein>
    <recommendedName>
        <fullName evidence="1">HTH cro/C1-type domain-containing protein</fullName>
    </recommendedName>
</protein>
<organism evidence="2 3">
    <name type="scientific">Arenibacterium halophilum</name>
    <dbReference type="NCBI Taxonomy" id="2583821"/>
    <lineage>
        <taxon>Bacteria</taxon>
        <taxon>Pseudomonadati</taxon>
        <taxon>Pseudomonadota</taxon>
        <taxon>Alphaproteobacteria</taxon>
        <taxon>Rhodobacterales</taxon>
        <taxon>Paracoccaceae</taxon>
        <taxon>Arenibacterium</taxon>
    </lineage>
</organism>
<evidence type="ECO:0000259" key="1">
    <source>
        <dbReference type="PROSITE" id="PS50943"/>
    </source>
</evidence>
<evidence type="ECO:0000313" key="2">
    <source>
        <dbReference type="EMBL" id="TMV11920.1"/>
    </source>
</evidence>
<dbReference type="RefSeq" id="WP_171054120.1">
    <property type="nucleotide sequence ID" value="NZ_VCPC01000003.1"/>
</dbReference>
<comment type="caution">
    <text evidence="2">The sequence shown here is derived from an EMBL/GenBank/DDBJ whole genome shotgun (WGS) entry which is preliminary data.</text>
</comment>
<dbReference type="EMBL" id="VCPC01000003">
    <property type="protein sequence ID" value="TMV11920.1"/>
    <property type="molecule type" value="Genomic_DNA"/>
</dbReference>
<sequence length="146" mass="16668">MAFAKYSQAAFAKYILAIRSGSFVFMTEPQDKSAFVQRLEGEMERAGIENRKELERASGIAYHRLNPWFVRPAAKPNAADLLTLARLFNVSEEYLLDGGPRRPFQRMAALLARAEALDEAAQADLESYVDFLEQRYSARQSDRERE</sequence>
<keyword evidence="3" id="KW-1185">Reference proteome</keyword>
<dbReference type="InterPro" id="IPR001387">
    <property type="entry name" value="Cro/C1-type_HTH"/>
</dbReference>
<gene>
    <name evidence="2" type="ORF">FGK64_16845</name>
</gene>
<dbReference type="Proteomes" id="UP001191082">
    <property type="component" value="Unassembled WGS sequence"/>
</dbReference>
<proteinExistence type="predicted"/>
<reference evidence="2 3" key="1">
    <citation type="submission" date="2019-05" db="EMBL/GenBank/DDBJ databases">
        <title>Marivita sp. nov. isolated from sea sediment.</title>
        <authorList>
            <person name="Kim W."/>
        </authorList>
    </citation>
    <scope>NUCLEOTIDE SEQUENCE [LARGE SCALE GENOMIC DNA]</scope>
    <source>
        <strain evidence="2 3">CAU 1492</strain>
    </source>
</reference>
<name>A0ABY2X7Z5_9RHOB</name>
<dbReference type="PROSITE" id="PS50943">
    <property type="entry name" value="HTH_CROC1"/>
    <property type="match status" value="1"/>
</dbReference>
<evidence type="ECO:0000313" key="3">
    <source>
        <dbReference type="Proteomes" id="UP001191082"/>
    </source>
</evidence>
<accession>A0ABY2X7Z5</accession>
<feature type="domain" description="HTH cro/C1-type" evidence="1">
    <location>
        <begin position="74"/>
        <end position="95"/>
    </location>
</feature>